<dbReference type="SUPFAM" id="SSF50405">
    <property type="entry name" value="Actin-crosslinking proteins"/>
    <property type="match status" value="1"/>
</dbReference>
<dbReference type="OrthoDB" id="162393at2759"/>
<accession>A0A9W6XD50</accession>
<evidence type="ECO:0000313" key="2">
    <source>
        <dbReference type="Proteomes" id="UP001165083"/>
    </source>
</evidence>
<evidence type="ECO:0000313" key="1">
    <source>
        <dbReference type="EMBL" id="GMF36261.1"/>
    </source>
</evidence>
<sequence>MDLSEIPFGVPVILQSLFKRKNLQNPLGSTKARCLEDNRDIYEQLILHRVRDDKIAIQSVRNGRYLQVRTSGECVFDPKKAGEWELFSMETDDNGALFFVSCHTGNVLQCDGNCTAKCSNENRQLWESWRILGPHSTAAPVNQIQLAQDQRALAGRERRHFILELVKYGKSADEIEQIVSRLFDAPAALPPTSTSAFAVPVDKA</sequence>
<keyword evidence="2" id="KW-1185">Reference proteome</keyword>
<reference evidence="1" key="1">
    <citation type="submission" date="2023-04" db="EMBL/GenBank/DDBJ databases">
        <title>Phytophthora lilii NBRC 32176.</title>
        <authorList>
            <person name="Ichikawa N."/>
            <person name="Sato H."/>
            <person name="Tonouchi N."/>
        </authorList>
    </citation>
    <scope>NUCLEOTIDE SEQUENCE</scope>
    <source>
        <strain evidence="1">NBRC 32176</strain>
    </source>
</reference>
<dbReference type="InterPro" id="IPR008999">
    <property type="entry name" value="Actin-crosslinking"/>
</dbReference>
<dbReference type="EMBL" id="BSXW01001375">
    <property type="protein sequence ID" value="GMF36261.1"/>
    <property type="molecule type" value="Genomic_DNA"/>
</dbReference>
<protein>
    <submittedName>
        <fullName evidence="1">Unnamed protein product</fullName>
    </submittedName>
</protein>
<comment type="caution">
    <text evidence="1">The sequence shown here is derived from an EMBL/GenBank/DDBJ whole genome shotgun (WGS) entry which is preliminary data.</text>
</comment>
<name>A0A9W6XD50_9STRA</name>
<gene>
    <name evidence="1" type="ORF">Plil01_001535100</name>
</gene>
<dbReference type="AlphaFoldDB" id="A0A9W6XD50"/>
<dbReference type="CDD" id="cd00257">
    <property type="entry name" value="beta-trefoil_FSCN-like"/>
    <property type="match status" value="1"/>
</dbReference>
<dbReference type="Proteomes" id="UP001165083">
    <property type="component" value="Unassembled WGS sequence"/>
</dbReference>
<dbReference type="Gene3D" id="2.80.10.50">
    <property type="match status" value="1"/>
</dbReference>
<proteinExistence type="predicted"/>
<organism evidence="1 2">
    <name type="scientific">Phytophthora lilii</name>
    <dbReference type="NCBI Taxonomy" id="2077276"/>
    <lineage>
        <taxon>Eukaryota</taxon>
        <taxon>Sar</taxon>
        <taxon>Stramenopiles</taxon>
        <taxon>Oomycota</taxon>
        <taxon>Peronosporomycetes</taxon>
        <taxon>Peronosporales</taxon>
        <taxon>Peronosporaceae</taxon>
        <taxon>Phytophthora</taxon>
    </lineage>
</organism>